<dbReference type="PROSITE" id="PS51742">
    <property type="entry name" value="PPC"/>
    <property type="match status" value="1"/>
</dbReference>
<name>A0A6L5XUP5_9FIRM</name>
<evidence type="ECO:0000259" key="1">
    <source>
        <dbReference type="PROSITE" id="PS51742"/>
    </source>
</evidence>
<dbReference type="Gene3D" id="3.30.1330.80">
    <property type="entry name" value="Hypothetical protein, similar to alpha- acetolactate decarboxylase, domain 2"/>
    <property type="match status" value="1"/>
</dbReference>
<keyword evidence="3" id="KW-1185">Reference proteome</keyword>
<dbReference type="PANTHER" id="PTHR34988">
    <property type="entry name" value="PROTEIN, PUTATIVE-RELATED"/>
    <property type="match status" value="1"/>
</dbReference>
<comment type="caution">
    <text evidence="2">The sequence shown here is derived from an EMBL/GenBank/DDBJ whole genome shotgun (WGS) entry which is preliminary data.</text>
</comment>
<proteinExistence type="predicted"/>
<dbReference type="CDD" id="cd11378">
    <property type="entry name" value="DUF296"/>
    <property type="match status" value="1"/>
</dbReference>
<evidence type="ECO:0000313" key="2">
    <source>
        <dbReference type="EMBL" id="MSS62526.1"/>
    </source>
</evidence>
<sequence length="129" mass="14409">MKEYAFRLHRGDDLLGEIKNYAKKNHIEAAVILSAVGCVSNARIRDASGVRIREIKEDMEIVSITGTVSEKRTHLHISLSKNDLTTIGGHLKEGTIVNTTAEVVLLGLMEIKFEEEFDPETGYNELKIN</sequence>
<dbReference type="GO" id="GO:0003677">
    <property type="term" value="F:DNA binding"/>
    <property type="evidence" value="ECO:0007669"/>
    <property type="project" value="UniProtKB-KW"/>
</dbReference>
<dbReference type="AlphaFoldDB" id="A0A6L5XUP5"/>
<dbReference type="InterPro" id="IPR005175">
    <property type="entry name" value="PPC_dom"/>
</dbReference>
<gene>
    <name evidence="2" type="ORF">FYJ58_01280</name>
</gene>
<organism evidence="2 3">
    <name type="scientific">Velocimicrobium porci</name>
    <dbReference type="NCBI Taxonomy" id="2606634"/>
    <lineage>
        <taxon>Bacteria</taxon>
        <taxon>Bacillati</taxon>
        <taxon>Bacillota</taxon>
        <taxon>Clostridia</taxon>
        <taxon>Lachnospirales</taxon>
        <taxon>Lachnospiraceae</taxon>
        <taxon>Velocimicrobium</taxon>
    </lineage>
</organism>
<evidence type="ECO:0000313" key="3">
    <source>
        <dbReference type="Proteomes" id="UP000482209"/>
    </source>
</evidence>
<reference evidence="2 3" key="1">
    <citation type="submission" date="2019-08" db="EMBL/GenBank/DDBJ databases">
        <title>In-depth cultivation of the pig gut microbiome towards novel bacterial diversity and tailored functional studies.</title>
        <authorList>
            <person name="Wylensek D."/>
            <person name="Hitch T.C.A."/>
            <person name="Clavel T."/>
        </authorList>
    </citation>
    <scope>NUCLEOTIDE SEQUENCE [LARGE SCALE GENOMIC DNA]</scope>
    <source>
        <strain evidence="2 3">WCA-693-APC-MOT-I</strain>
    </source>
</reference>
<keyword evidence="2" id="KW-0238">DNA-binding</keyword>
<dbReference type="PANTHER" id="PTHR34988:SF1">
    <property type="entry name" value="DNA-BINDING PROTEIN"/>
    <property type="match status" value="1"/>
</dbReference>
<dbReference type="RefSeq" id="WP_154516071.1">
    <property type="nucleotide sequence ID" value="NZ_VUMT01000001.1"/>
</dbReference>
<accession>A0A6L5XUP5</accession>
<protein>
    <submittedName>
        <fullName evidence="2">DNA-binding protein</fullName>
    </submittedName>
</protein>
<feature type="domain" description="PPC" evidence="1">
    <location>
        <begin position="1"/>
        <end position="129"/>
    </location>
</feature>
<dbReference type="Pfam" id="PF03479">
    <property type="entry name" value="PCC"/>
    <property type="match status" value="1"/>
</dbReference>
<dbReference type="SUPFAM" id="SSF117856">
    <property type="entry name" value="AF0104/ALDC/Ptd012-like"/>
    <property type="match status" value="1"/>
</dbReference>
<dbReference type="EMBL" id="VUMT01000001">
    <property type="protein sequence ID" value="MSS62526.1"/>
    <property type="molecule type" value="Genomic_DNA"/>
</dbReference>
<dbReference type="Proteomes" id="UP000482209">
    <property type="component" value="Unassembled WGS sequence"/>
</dbReference>